<accession>A0ABQ1JBY7</accession>
<name>A0ABQ1JBY7_9PROT</name>
<evidence type="ECO:0008006" key="3">
    <source>
        <dbReference type="Google" id="ProtNLM"/>
    </source>
</evidence>
<dbReference type="Proteomes" id="UP000603352">
    <property type="component" value="Unassembled WGS sequence"/>
</dbReference>
<evidence type="ECO:0000313" key="2">
    <source>
        <dbReference type="Proteomes" id="UP000603352"/>
    </source>
</evidence>
<organism evidence="1 2">
    <name type="scientific">Tistrella bauzanensis</name>
    <dbReference type="NCBI Taxonomy" id="657419"/>
    <lineage>
        <taxon>Bacteria</taxon>
        <taxon>Pseudomonadati</taxon>
        <taxon>Pseudomonadota</taxon>
        <taxon>Alphaproteobacteria</taxon>
        <taxon>Geminicoccales</taxon>
        <taxon>Geminicoccaceae</taxon>
        <taxon>Tistrella</taxon>
    </lineage>
</organism>
<proteinExistence type="predicted"/>
<protein>
    <recommendedName>
        <fullName evidence="3">Transposase</fullName>
    </recommendedName>
</protein>
<evidence type="ECO:0000313" key="1">
    <source>
        <dbReference type="EMBL" id="GGB63580.1"/>
    </source>
</evidence>
<dbReference type="EMBL" id="BMDZ01000141">
    <property type="protein sequence ID" value="GGB63580.1"/>
    <property type="molecule type" value="Genomic_DNA"/>
</dbReference>
<gene>
    <name evidence="1" type="ORF">GCM10011505_50180</name>
</gene>
<keyword evidence="2" id="KW-1185">Reference proteome</keyword>
<reference evidence="2" key="1">
    <citation type="journal article" date="2019" name="Int. J. Syst. Evol. Microbiol.">
        <title>The Global Catalogue of Microorganisms (GCM) 10K type strain sequencing project: providing services to taxonomists for standard genome sequencing and annotation.</title>
        <authorList>
            <consortium name="The Broad Institute Genomics Platform"/>
            <consortium name="The Broad Institute Genome Sequencing Center for Infectious Disease"/>
            <person name="Wu L."/>
            <person name="Ma J."/>
        </authorList>
    </citation>
    <scope>NUCLEOTIDE SEQUENCE [LARGE SCALE GENOMIC DNA]</scope>
    <source>
        <strain evidence="2">CGMCC 1.10188</strain>
    </source>
</reference>
<comment type="caution">
    <text evidence="1">The sequence shown here is derived from an EMBL/GenBank/DDBJ whole genome shotgun (WGS) entry which is preliminary data.</text>
</comment>
<sequence>MREWDAGILRYVGLMFGIAFDRACSDQLAILVKESQQVRLCNPT</sequence>